<keyword evidence="5" id="KW-1185">Reference proteome</keyword>
<dbReference type="Pfam" id="PF05368">
    <property type="entry name" value="NmrA"/>
    <property type="match status" value="1"/>
</dbReference>
<evidence type="ECO:0000313" key="4">
    <source>
        <dbReference type="EMBL" id="CZR62551.1"/>
    </source>
</evidence>
<protein>
    <recommendedName>
        <fullName evidence="3">NmrA-like domain-containing protein</fullName>
    </recommendedName>
</protein>
<dbReference type="Proteomes" id="UP000184330">
    <property type="component" value="Unassembled WGS sequence"/>
</dbReference>
<dbReference type="Gene3D" id="3.90.25.10">
    <property type="entry name" value="UDP-galactose 4-epimerase, domain 1"/>
    <property type="match status" value="1"/>
</dbReference>
<dbReference type="AlphaFoldDB" id="A0A1L7XC08"/>
<proteinExistence type="predicted"/>
<name>A0A1L7XC08_9HELO</name>
<dbReference type="InterPro" id="IPR051609">
    <property type="entry name" value="NmrA/Isoflavone_reductase-like"/>
</dbReference>
<keyword evidence="1" id="KW-0521">NADP</keyword>
<evidence type="ECO:0000259" key="3">
    <source>
        <dbReference type="Pfam" id="PF05368"/>
    </source>
</evidence>
<accession>A0A1L7XC08</accession>
<dbReference type="PANTHER" id="PTHR47706:SF9">
    <property type="entry name" value="NMRA-LIKE DOMAIN-CONTAINING PROTEIN-RELATED"/>
    <property type="match status" value="1"/>
</dbReference>
<dbReference type="PROSITE" id="PS51257">
    <property type="entry name" value="PROKAR_LIPOPROTEIN"/>
    <property type="match status" value="1"/>
</dbReference>
<organism evidence="4 5">
    <name type="scientific">Phialocephala subalpina</name>
    <dbReference type="NCBI Taxonomy" id="576137"/>
    <lineage>
        <taxon>Eukaryota</taxon>
        <taxon>Fungi</taxon>
        <taxon>Dikarya</taxon>
        <taxon>Ascomycota</taxon>
        <taxon>Pezizomycotina</taxon>
        <taxon>Leotiomycetes</taxon>
        <taxon>Helotiales</taxon>
        <taxon>Mollisiaceae</taxon>
        <taxon>Phialocephala</taxon>
        <taxon>Phialocephala fortinii species complex</taxon>
    </lineage>
</organism>
<dbReference type="OrthoDB" id="419598at2759"/>
<evidence type="ECO:0000256" key="2">
    <source>
        <dbReference type="ARBA" id="ARBA00023002"/>
    </source>
</evidence>
<dbReference type="SUPFAM" id="SSF51735">
    <property type="entry name" value="NAD(P)-binding Rossmann-fold domains"/>
    <property type="match status" value="1"/>
</dbReference>
<reference evidence="4 5" key="1">
    <citation type="submission" date="2016-03" db="EMBL/GenBank/DDBJ databases">
        <authorList>
            <person name="Ploux O."/>
        </authorList>
    </citation>
    <scope>NUCLEOTIDE SEQUENCE [LARGE SCALE GENOMIC DNA]</scope>
    <source>
        <strain evidence="4 5">UAMH 11012</strain>
    </source>
</reference>
<gene>
    <name evidence="4" type="ORF">PAC_12448</name>
</gene>
<sequence length="206" mass="23260">MLHRNYFASFQVVIACLGNHAIKNQPSIIDTASSAGVEHFYPSEFGADLTVGDNWNERYYRDKVITRSNLKKVSAENPQFGYTYFTCGWFTEWAPTPHFGIDMKTHIAHIVGKPEMEQSLLATNEKSGTVTYKSVEEARANQKKAIETGDVDAELAVSHQVIQGTGSTLLPRPYDNEKFPEVQPLGLEETWRVMLENTTKYPLLEL</sequence>
<dbReference type="Gene3D" id="3.40.50.720">
    <property type="entry name" value="NAD(P)-binding Rossmann-like Domain"/>
    <property type="match status" value="1"/>
</dbReference>
<dbReference type="STRING" id="576137.A0A1L7XC08"/>
<evidence type="ECO:0000313" key="5">
    <source>
        <dbReference type="Proteomes" id="UP000184330"/>
    </source>
</evidence>
<dbReference type="InterPro" id="IPR008030">
    <property type="entry name" value="NmrA-like"/>
</dbReference>
<feature type="domain" description="NmrA-like" evidence="3">
    <location>
        <begin position="7"/>
        <end position="147"/>
    </location>
</feature>
<dbReference type="GO" id="GO:0016491">
    <property type="term" value="F:oxidoreductase activity"/>
    <property type="evidence" value="ECO:0007669"/>
    <property type="project" value="UniProtKB-KW"/>
</dbReference>
<dbReference type="InterPro" id="IPR036291">
    <property type="entry name" value="NAD(P)-bd_dom_sf"/>
</dbReference>
<dbReference type="PANTHER" id="PTHR47706">
    <property type="entry name" value="NMRA-LIKE FAMILY PROTEIN"/>
    <property type="match status" value="1"/>
</dbReference>
<evidence type="ECO:0000256" key="1">
    <source>
        <dbReference type="ARBA" id="ARBA00022857"/>
    </source>
</evidence>
<keyword evidence="2" id="KW-0560">Oxidoreductase</keyword>
<dbReference type="EMBL" id="FJOG01000021">
    <property type="protein sequence ID" value="CZR62551.1"/>
    <property type="molecule type" value="Genomic_DNA"/>
</dbReference>